<name>A0A2I2G7P6_9EURO</name>
<feature type="compositionally biased region" description="Low complexity" evidence="2">
    <location>
        <begin position="75"/>
        <end position="95"/>
    </location>
</feature>
<proteinExistence type="predicted"/>
<dbReference type="OrthoDB" id="4203839at2759"/>
<protein>
    <submittedName>
        <fullName evidence="3">Uncharacterized protein</fullName>
    </submittedName>
</protein>
<keyword evidence="1" id="KW-0175">Coiled coil</keyword>
<dbReference type="EMBL" id="MSFO01000004">
    <property type="protein sequence ID" value="PLB48873.1"/>
    <property type="molecule type" value="Genomic_DNA"/>
</dbReference>
<feature type="non-terminal residue" evidence="3">
    <location>
        <position position="1"/>
    </location>
</feature>
<organism evidence="3 4">
    <name type="scientific">Aspergillus steynii IBT 23096</name>
    <dbReference type="NCBI Taxonomy" id="1392250"/>
    <lineage>
        <taxon>Eukaryota</taxon>
        <taxon>Fungi</taxon>
        <taxon>Dikarya</taxon>
        <taxon>Ascomycota</taxon>
        <taxon>Pezizomycotina</taxon>
        <taxon>Eurotiomycetes</taxon>
        <taxon>Eurotiomycetidae</taxon>
        <taxon>Eurotiales</taxon>
        <taxon>Aspergillaceae</taxon>
        <taxon>Aspergillus</taxon>
        <taxon>Aspergillus subgen. Circumdati</taxon>
    </lineage>
</organism>
<evidence type="ECO:0000256" key="1">
    <source>
        <dbReference type="SAM" id="Coils"/>
    </source>
</evidence>
<dbReference type="STRING" id="1392250.A0A2I2G7P6"/>
<keyword evidence="4" id="KW-1185">Reference proteome</keyword>
<evidence type="ECO:0000256" key="2">
    <source>
        <dbReference type="SAM" id="MobiDB-lite"/>
    </source>
</evidence>
<dbReference type="RefSeq" id="XP_024704175.1">
    <property type="nucleotide sequence ID" value="XM_024844257.1"/>
</dbReference>
<evidence type="ECO:0000313" key="4">
    <source>
        <dbReference type="Proteomes" id="UP000234275"/>
    </source>
</evidence>
<dbReference type="GeneID" id="36551957"/>
<dbReference type="AlphaFoldDB" id="A0A2I2G7P6"/>
<sequence>KFDDRTEIINELQEQIAELETLVKRQKRTITNQSKAISDPRVHRPMVLPGIPMYPLTPQHPGPSMISTPFQTPYSGYSQSENSQSGQSGFSQTSSIYDNPPPTFGPLVSISQSICTGAAHREVPASGSDPFGPSAQAVPNHAQVPDPRDKCKCPHVCDLFDPDAAISELSVRFRDLWNRVENWAYTHANFPCIRKDSNLEPQTKEYIMALADRSQASALLGASSTRYCLVAKAINFYLVHEVFNVSIARDFDALGSQEIGEIQKQLAADTPFLVRQLAVLAMMARTKGVIETPGFAVFYQEKCNTHGAKLWQYVGPLAHDPSESDQQAWQELINIVGEAQLLATDMYLAPFEYNFDFPGLNEPFDPTTMINHDMYIRGNPQGLKNNDFRVRLGVTPITRIRNISVSPADVKLVYLASVLLKPAPRVGRSPAKK</sequence>
<feature type="region of interest" description="Disordered" evidence="2">
    <location>
        <begin position="67"/>
        <end position="98"/>
    </location>
</feature>
<accession>A0A2I2G7P6</accession>
<feature type="coiled-coil region" evidence="1">
    <location>
        <begin position="2"/>
        <end position="36"/>
    </location>
</feature>
<gene>
    <name evidence="3" type="ORF">P170DRAFT_358052</name>
</gene>
<dbReference type="Proteomes" id="UP000234275">
    <property type="component" value="Unassembled WGS sequence"/>
</dbReference>
<comment type="caution">
    <text evidence="3">The sequence shown here is derived from an EMBL/GenBank/DDBJ whole genome shotgun (WGS) entry which is preliminary data.</text>
</comment>
<reference evidence="3 4" key="1">
    <citation type="submission" date="2016-12" db="EMBL/GenBank/DDBJ databases">
        <title>The genomes of Aspergillus section Nigri reveals drivers in fungal speciation.</title>
        <authorList>
            <consortium name="DOE Joint Genome Institute"/>
            <person name="Vesth T.C."/>
            <person name="Nybo J."/>
            <person name="Theobald S."/>
            <person name="Brandl J."/>
            <person name="Frisvad J.C."/>
            <person name="Nielsen K.F."/>
            <person name="Lyhne E.K."/>
            <person name="Kogle M.E."/>
            <person name="Kuo A."/>
            <person name="Riley R."/>
            <person name="Clum A."/>
            <person name="Nolan M."/>
            <person name="Lipzen A."/>
            <person name="Salamov A."/>
            <person name="Henrissat B."/>
            <person name="Wiebenga A."/>
            <person name="De Vries R.P."/>
            <person name="Grigoriev I.V."/>
            <person name="Mortensen U.H."/>
            <person name="Andersen M.R."/>
            <person name="Baker S.E."/>
        </authorList>
    </citation>
    <scope>NUCLEOTIDE SEQUENCE [LARGE SCALE GENOMIC DNA]</scope>
    <source>
        <strain evidence="3 4">IBT 23096</strain>
    </source>
</reference>
<dbReference type="VEuPathDB" id="FungiDB:P170DRAFT_358052"/>
<evidence type="ECO:0000313" key="3">
    <source>
        <dbReference type="EMBL" id="PLB48873.1"/>
    </source>
</evidence>